<dbReference type="InterPro" id="IPR007061">
    <property type="entry name" value="MST-like"/>
</dbReference>
<accession>A0A0N7YM27</accession>
<sequence length="180" mass="20490">MVLIMVHKIEPAAEPPVTLTSPYDLLTGYLDFYRNTVLRKLEGMSDAELRASRMPTGWSPLGLFKHLACVELRWLQWGFEGEHIEEPWADLKTRPGVWHVAPEESFEDCRKFFLEQCARSRAIVAATRLEDRAATLGGKVPPDEDRPTLIWILFHLLQEYARHAGHLDIARELADGAVGE</sequence>
<proteinExistence type="predicted"/>
<reference evidence="2" key="1">
    <citation type="submission" date="2014-09" db="EMBL/GenBank/DDBJ databases">
        <title>Whole genome shotgun sequence of Streptomyces sp. NBRC 110027.</title>
        <authorList>
            <person name="Komaki H."/>
            <person name="Ichikawa N."/>
            <person name="Katano-Makiyama Y."/>
            <person name="Hosoyama A."/>
            <person name="Hashimoto M."/>
            <person name="Uohara A."/>
            <person name="Kitahashi Y."/>
            <person name="Ohji S."/>
            <person name="Kimura A."/>
            <person name="Yamazoe A."/>
            <person name="Igarashi Y."/>
            <person name="Fujita N."/>
        </authorList>
    </citation>
    <scope>NUCLEOTIDE SEQUENCE [LARGE SCALE GENOMIC DNA]</scope>
    <source>
        <strain evidence="2">NBRC 110027</strain>
    </source>
</reference>
<evidence type="ECO:0008006" key="3">
    <source>
        <dbReference type="Google" id="ProtNLM"/>
    </source>
</evidence>
<protein>
    <recommendedName>
        <fullName evidence="3">Mini-circle protein</fullName>
    </recommendedName>
</protein>
<keyword evidence="2" id="KW-1185">Reference proteome</keyword>
<reference evidence="1 2" key="2">
    <citation type="journal article" date="2015" name="Stand. Genomic Sci.">
        <title>Draft genome sequence of marine-derived Streptomyces sp. TP-A0598, a producer of anti-MRSA antibiotic lydicamycins.</title>
        <authorList>
            <person name="Komaki H."/>
            <person name="Ichikawa N."/>
            <person name="Hosoyama A."/>
            <person name="Fujita N."/>
            <person name="Igarashi Y."/>
        </authorList>
    </citation>
    <scope>NUCLEOTIDE SEQUENCE [LARGE SCALE GENOMIC DNA]</scope>
    <source>
        <strain evidence="1 2">NBRC 110027</strain>
    </source>
</reference>
<dbReference type="Proteomes" id="UP000048965">
    <property type="component" value="Unassembled WGS sequence"/>
</dbReference>
<dbReference type="Gene3D" id="1.20.120.450">
    <property type="entry name" value="dinb family like domain"/>
    <property type="match status" value="1"/>
</dbReference>
<organism evidence="1 2">
    <name type="scientific">Streptomyces lydicamycinicus</name>
    <dbReference type="NCBI Taxonomy" id="1546107"/>
    <lineage>
        <taxon>Bacteria</taxon>
        <taxon>Bacillati</taxon>
        <taxon>Actinomycetota</taxon>
        <taxon>Actinomycetes</taxon>
        <taxon>Kitasatosporales</taxon>
        <taxon>Streptomycetaceae</taxon>
        <taxon>Streptomyces</taxon>
    </lineage>
</organism>
<dbReference type="AlphaFoldDB" id="A0A0N7YM27"/>
<comment type="caution">
    <text evidence="1">The sequence shown here is derived from an EMBL/GenBank/DDBJ whole genome shotgun (WGS) entry which is preliminary data.</text>
</comment>
<evidence type="ECO:0000313" key="2">
    <source>
        <dbReference type="Proteomes" id="UP000048965"/>
    </source>
</evidence>
<gene>
    <name evidence="1" type="ORF">TPA0598_07_01670</name>
</gene>
<dbReference type="Pfam" id="PF04978">
    <property type="entry name" value="MST"/>
    <property type="match status" value="1"/>
</dbReference>
<dbReference type="EMBL" id="BBNO01000007">
    <property type="protein sequence ID" value="GAO10443.1"/>
    <property type="molecule type" value="Genomic_DNA"/>
</dbReference>
<dbReference type="InterPro" id="IPR034660">
    <property type="entry name" value="DinB/YfiT-like"/>
</dbReference>
<name>A0A0N7YM27_9ACTN</name>
<dbReference type="SUPFAM" id="SSF109854">
    <property type="entry name" value="DinB/YfiT-like putative metalloenzymes"/>
    <property type="match status" value="1"/>
</dbReference>
<evidence type="ECO:0000313" key="1">
    <source>
        <dbReference type="EMBL" id="GAO10443.1"/>
    </source>
</evidence>